<dbReference type="SMART" id="SM00116">
    <property type="entry name" value="CBS"/>
    <property type="match status" value="2"/>
</dbReference>
<reference evidence="5" key="2">
    <citation type="submission" date="2016-01" db="EMBL/GenBank/DDBJ databases">
        <title>Six Aerococcus type strain genome sequencing and assembly using PacBio and Illumina Hiseq.</title>
        <authorList>
            <person name="Carkaci D."/>
            <person name="Dargis R."/>
            <person name="Nielsen X.C."/>
            <person name="Skovgaard O."/>
            <person name="Fuursted K."/>
            <person name="Christensen J.J."/>
        </authorList>
    </citation>
    <scope>NUCLEOTIDE SEQUENCE [LARGE SCALE GENOMIC DNA]</scope>
    <source>
        <strain evidence="5">CCUG4311</strain>
    </source>
</reference>
<sequence length="253" mass="29723">MTSHYSEEFTRDKPYSVTVAFISHFNALHQTMKRLLADDDATFFQCVEELAKTNQVIKRNHQFLDQIRQLRNLLTHHKTEVEVNLAYPSEETNQQLFEINKLLTEIPSTRKFIKPVFAINMDDSLEKALTDLHHHQVSQLPVFNKERLVSVISAELITKFIADEITKNAWFYMDFSKYQVRQIINHSHHKKITSKQIISPDTPIFELDDLMVDLMRNNRNEVLLISEEDDVRKPKDIIGIVTQRDITTILNYL</sequence>
<dbReference type="Pfam" id="PF00571">
    <property type="entry name" value="CBS"/>
    <property type="match status" value="1"/>
</dbReference>
<dbReference type="EMBL" id="CP014164">
    <property type="protein sequence ID" value="AMC01009.1"/>
    <property type="molecule type" value="Genomic_DNA"/>
</dbReference>
<protein>
    <submittedName>
        <fullName evidence="4">CBS domain-containing protein</fullName>
    </submittedName>
</protein>
<feature type="domain" description="CBS" evidence="2">
    <location>
        <begin position="112"/>
        <end position="167"/>
    </location>
</feature>
<dbReference type="EMBL" id="NBTM02000001">
    <property type="protein sequence ID" value="PNL92274.1"/>
    <property type="molecule type" value="Genomic_DNA"/>
</dbReference>
<evidence type="ECO:0000259" key="2">
    <source>
        <dbReference type="PROSITE" id="PS51371"/>
    </source>
</evidence>
<dbReference type="SUPFAM" id="SSF54631">
    <property type="entry name" value="CBS-domain pair"/>
    <property type="match status" value="1"/>
</dbReference>
<reference evidence="6" key="4">
    <citation type="submission" date="2017-12" db="EMBL/GenBank/DDBJ databases">
        <title>FDA dAtabase for Regulatory Grade micrObial Sequences (FDA-ARGOS): Supporting development and validation of Infectious Disease Dx tests.</title>
        <authorList>
            <person name="Hoffmann M."/>
            <person name="Allard M."/>
            <person name="Evans P."/>
            <person name="Brown E."/>
            <person name="Tallon L."/>
            <person name="Sadzewicz L."/>
            <person name="Sengamalay N."/>
            <person name="Ott S."/>
            <person name="Godinez A."/>
            <person name="Nagaraj S."/>
            <person name="Vavikolanu K."/>
            <person name="Aluvathingal J."/>
            <person name="Nadendla S."/>
            <person name="Sichtig H."/>
        </authorList>
    </citation>
    <scope>NUCLEOTIDE SEQUENCE [LARGE SCALE GENOMIC DNA]</scope>
    <source>
        <strain evidence="6">FDAARGOS_249</strain>
    </source>
</reference>
<evidence type="ECO:0000313" key="3">
    <source>
        <dbReference type="EMBL" id="AMC01009.1"/>
    </source>
</evidence>
<dbReference type="Gene3D" id="3.10.580.10">
    <property type="entry name" value="CBS-domain"/>
    <property type="match status" value="1"/>
</dbReference>
<evidence type="ECO:0000256" key="1">
    <source>
        <dbReference type="PROSITE-ProRule" id="PRU00703"/>
    </source>
</evidence>
<dbReference type="Proteomes" id="UP000066986">
    <property type="component" value="Chromosome"/>
</dbReference>
<accession>A0A2J9PPJ3</accession>
<gene>
    <name evidence="4" type="ORF">A6J77_008545</name>
    <name evidence="3" type="ORF">AWM76_05330</name>
</gene>
<dbReference type="AlphaFoldDB" id="A0A2J9PPJ3"/>
<reference evidence="4" key="3">
    <citation type="submission" date="2017-12" db="EMBL/GenBank/DDBJ databases">
        <title>FDA dAtabase for Regulatory Grade micrObial Sequences (FDA-ARGOS): Supporting development and validation of Infectious Disease Dx tests.</title>
        <authorList>
            <person name="Campos J."/>
            <person name="Goldberg B."/>
            <person name="Tallon L.J."/>
            <person name="Sadzewicz L."/>
            <person name="Sengamalay N."/>
            <person name="Ott S."/>
            <person name="Godinez A."/>
            <person name="Nagaraj S."/>
            <person name="Vyas G."/>
            <person name="Aluvathingal J."/>
            <person name="Nadendla S."/>
            <person name="Geyer C."/>
            <person name="Nandy P."/>
            <person name="Hobson J."/>
            <person name="Sichtig H."/>
        </authorList>
    </citation>
    <scope>NUCLEOTIDE SEQUENCE</scope>
    <source>
        <strain evidence="4">FDAARGOS_249</strain>
    </source>
</reference>
<dbReference type="PROSITE" id="PS51371">
    <property type="entry name" value="CBS"/>
    <property type="match status" value="1"/>
</dbReference>
<evidence type="ECO:0000313" key="6">
    <source>
        <dbReference type="Proteomes" id="UP000192813"/>
    </source>
</evidence>
<dbReference type="InterPro" id="IPR046342">
    <property type="entry name" value="CBS_dom_sf"/>
</dbReference>
<organism evidence="4 6">
    <name type="scientific">Aerococcus viridans</name>
    <dbReference type="NCBI Taxonomy" id="1377"/>
    <lineage>
        <taxon>Bacteria</taxon>
        <taxon>Bacillati</taxon>
        <taxon>Bacillota</taxon>
        <taxon>Bacilli</taxon>
        <taxon>Lactobacillales</taxon>
        <taxon>Aerococcaceae</taxon>
        <taxon>Aerococcus</taxon>
    </lineage>
</organism>
<dbReference type="Proteomes" id="UP000192813">
    <property type="component" value="Unassembled WGS sequence"/>
</dbReference>
<keyword evidence="1" id="KW-0129">CBS domain</keyword>
<dbReference type="GeneID" id="32030336"/>
<dbReference type="KEGG" id="avs:AWM76_05330"/>
<name>A0A2J9PPJ3_9LACT</name>
<dbReference type="InterPro" id="IPR000644">
    <property type="entry name" value="CBS_dom"/>
</dbReference>
<reference evidence="3 5" key="1">
    <citation type="journal article" date="2016" name="Genome Announc.">
        <title>Complete Genome Sequences of Aerococcus christensenii CCUG 28831T, Aerococcus sanguinicola CCUG 43001T, Aerococcus urinae CCUG 36881T, Aerococcus urinaeequi CCUG 28094T, Aerococcus urinaehominis CCUG 42038 BT, and Aerococcus viridans CCUG 4311T.</title>
        <authorList>
            <person name="Carkaci D."/>
            <person name="Dargis R."/>
            <person name="Nielsen X.C."/>
            <person name="Skovgaard O."/>
            <person name="Fuursted K."/>
            <person name="Christensen J.J."/>
        </authorList>
    </citation>
    <scope>NUCLEOTIDE SEQUENCE [LARGE SCALE GENOMIC DNA]</scope>
    <source>
        <strain evidence="3 5">CCUG4311</strain>
    </source>
</reference>
<dbReference type="RefSeq" id="WP_003142673.1">
    <property type="nucleotide sequence ID" value="NZ_CP014164.1"/>
</dbReference>
<evidence type="ECO:0000313" key="5">
    <source>
        <dbReference type="Proteomes" id="UP000066986"/>
    </source>
</evidence>
<evidence type="ECO:0000313" key="4">
    <source>
        <dbReference type="EMBL" id="PNL92274.1"/>
    </source>
</evidence>
<proteinExistence type="predicted"/>